<comment type="caution">
    <text evidence="1">The sequence shown here is derived from an EMBL/GenBank/DDBJ whole genome shotgun (WGS) entry which is preliminary data.</text>
</comment>
<evidence type="ECO:0008006" key="3">
    <source>
        <dbReference type="Google" id="ProtNLM"/>
    </source>
</evidence>
<proteinExistence type="predicted"/>
<gene>
    <name evidence="1" type="ORF">BD324DRAFT_648197</name>
</gene>
<evidence type="ECO:0000313" key="1">
    <source>
        <dbReference type="EMBL" id="ORX39556.1"/>
    </source>
</evidence>
<evidence type="ECO:0000313" key="2">
    <source>
        <dbReference type="Proteomes" id="UP000193218"/>
    </source>
</evidence>
<organism evidence="1 2">
    <name type="scientific">Kockovaella imperatae</name>
    <dbReference type="NCBI Taxonomy" id="4999"/>
    <lineage>
        <taxon>Eukaryota</taxon>
        <taxon>Fungi</taxon>
        <taxon>Dikarya</taxon>
        <taxon>Basidiomycota</taxon>
        <taxon>Agaricomycotina</taxon>
        <taxon>Tremellomycetes</taxon>
        <taxon>Tremellales</taxon>
        <taxon>Cuniculitremaceae</taxon>
        <taxon>Kockovaella</taxon>
    </lineage>
</organism>
<dbReference type="Gene3D" id="3.20.20.80">
    <property type="entry name" value="Glycosidases"/>
    <property type="match status" value="1"/>
</dbReference>
<sequence length="628" mass="70063">MAIQAMHPFLAPPPNGGLASMGAYVSQALPPISTPAVDSRYCADELLVGQDEGASFGTWCGKYYQVGAPQPTARPEGSLFDYPPKSEQPLFDFQCTTKSSIYIEGDDHYDPPMILVDTNITHDIGQPYHSDWSSKVRVDVWVDNDHYLGGDDFVMNTLGNLIPFNVSSLKAGSTKHNLTCKAQVHGQVYYTTSTLTYLPPNPYGGNTVKIDRKTQALLVRNETSGDKAWQTLIPFGYYDSYNTSTSLQVCGNSSNCGEDARSDTLNRLRMAKDLGFNLVHTVPPGGFYPYTFDAEATAQFEEYISTAESLGLYIQYDMRNSFKNLSSVAYQIDYLRNRSNILLWYSGDEPDGAVDPIDSTKLAYETIYTHDGYHPVSLVLNCENYFFEEYALQGSDIIMVDPYSIALNAAWSKTYNTIVTENFGVSGCDGCVGNFYDISNRVEASRDRARLRGQWRNKPTWIVPQSFDDAQLEFWYRAPYGSENACNNILGWNHGAQGSVAWNSQYSTQELLRNSSAIAHLVFSQRRFLLEAYETRRQILSDQPYPGMNGIDIASWTIEDINGTGKTERLIMAVNAQYGRGEESWTFGLQDFLGTVKEVLYGNVAKGPNGEPVFMLPRTSVAAVILEE</sequence>
<dbReference type="OrthoDB" id="2338662at2759"/>
<dbReference type="RefSeq" id="XP_021873341.1">
    <property type="nucleotide sequence ID" value="XM_022017803.1"/>
</dbReference>
<dbReference type="Proteomes" id="UP000193218">
    <property type="component" value="Unassembled WGS sequence"/>
</dbReference>
<name>A0A1Y1UQ22_9TREE</name>
<dbReference type="EMBL" id="NBSH01000002">
    <property type="protein sequence ID" value="ORX39556.1"/>
    <property type="molecule type" value="Genomic_DNA"/>
</dbReference>
<dbReference type="InParanoid" id="A0A1Y1UQ22"/>
<keyword evidence="2" id="KW-1185">Reference proteome</keyword>
<dbReference type="AlphaFoldDB" id="A0A1Y1UQ22"/>
<dbReference type="STRING" id="4999.A0A1Y1UQ22"/>
<dbReference type="SUPFAM" id="SSF51445">
    <property type="entry name" value="(Trans)glycosidases"/>
    <property type="match status" value="1"/>
</dbReference>
<dbReference type="GeneID" id="33559612"/>
<dbReference type="InterPro" id="IPR017853">
    <property type="entry name" value="GH"/>
</dbReference>
<accession>A0A1Y1UQ22</accession>
<reference evidence="1 2" key="1">
    <citation type="submission" date="2017-03" db="EMBL/GenBank/DDBJ databases">
        <title>Widespread Adenine N6-methylation of Active Genes in Fungi.</title>
        <authorList>
            <consortium name="DOE Joint Genome Institute"/>
            <person name="Mondo S.J."/>
            <person name="Dannebaum R.O."/>
            <person name="Kuo R.C."/>
            <person name="Louie K.B."/>
            <person name="Bewick A.J."/>
            <person name="Labutti K."/>
            <person name="Haridas S."/>
            <person name="Kuo A."/>
            <person name="Salamov A."/>
            <person name="Ahrendt S.R."/>
            <person name="Lau R."/>
            <person name="Bowen B.P."/>
            <person name="Lipzen A."/>
            <person name="Sullivan W."/>
            <person name="Andreopoulos W.B."/>
            <person name="Clum A."/>
            <person name="Lindquist E."/>
            <person name="Daum C."/>
            <person name="Northen T.R."/>
            <person name="Ramamoorthy G."/>
            <person name="Schmitz R.J."/>
            <person name="Gryganskyi A."/>
            <person name="Culley D."/>
            <person name="Magnuson J."/>
            <person name="James T.Y."/>
            <person name="O'Malley M.A."/>
            <person name="Stajich J.E."/>
            <person name="Spatafora J.W."/>
            <person name="Visel A."/>
            <person name="Grigoriev I.V."/>
        </authorList>
    </citation>
    <scope>NUCLEOTIDE SEQUENCE [LARGE SCALE GENOMIC DNA]</scope>
    <source>
        <strain evidence="1 2">NRRL Y-17943</strain>
    </source>
</reference>
<protein>
    <recommendedName>
        <fullName evidence="3">Glycoside hydrolase superfamily</fullName>
    </recommendedName>
</protein>